<dbReference type="AlphaFoldDB" id="A0A453HRQ3"/>
<sequence>DSIKAKRTNELCPNSKKFFLCCPFCPNTTVSALLPRGTHSVSPPLRSPTYPAQQHQRRQTHRWT</sequence>
<feature type="compositionally biased region" description="Basic residues" evidence="1">
    <location>
        <begin position="55"/>
        <end position="64"/>
    </location>
</feature>
<reference evidence="2" key="4">
    <citation type="submission" date="2019-03" db="UniProtKB">
        <authorList>
            <consortium name="EnsemblPlants"/>
        </authorList>
    </citation>
    <scope>IDENTIFICATION</scope>
</reference>
<name>A0A453HRQ3_AEGTS</name>
<reference evidence="2" key="5">
    <citation type="journal article" date="2021" name="G3 (Bethesda)">
        <title>Aegilops tauschii genome assembly Aet v5.0 features greater sequence contiguity and improved annotation.</title>
        <authorList>
            <person name="Wang L."/>
            <person name="Zhu T."/>
            <person name="Rodriguez J.C."/>
            <person name="Deal K.R."/>
            <person name="Dubcovsky J."/>
            <person name="McGuire P.E."/>
            <person name="Lux T."/>
            <person name="Spannagl M."/>
            <person name="Mayer K.F.X."/>
            <person name="Baldrich P."/>
            <person name="Meyers B.C."/>
            <person name="Huo N."/>
            <person name="Gu Y.Q."/>
            <person name="Zhou H."/>
            <person name="Devos K.M."/>
            <person name="Bennetzen J.L."/>
            <person name="Unver T."/>
            <person name="Budak H."/>
            <person name="Gulick P.J."/>
            <person name="Galiba G."/>
            <person name="Kalapos B."/>
            <person name="Nelson D.R."/>
            <person name="Li P."/>
            <person name="You F.M."/>
            <person name="Luo M.C."/>
            <person name="Dvorak J."/>
        </authorList>
    </citation>
    <scope>NUCLEOTIDE SEQUENCE [LARGE SCALE GENOMIC DNA]</scope>
    <source>
        <strain evidence="2">cv. AL8/78</strain>
    </source>
</reference>
<evidence type="ECO:0000313" key="3">
    <source>
        <dbReference type="Proteomes" id="UP000015105"/>
    </source>
</evidence>
<reference evidence="3" key="2">
    <citation type="journal article" date="2017" name="Nat. Plants">
        <title>The Aegilops tauschii genome reveals multiple impacts of transposons.</title>
        <authorList>
            <person name="Zhao G."/>
            <person name="Zou C."/>
            <person name="Li K."/>
            <person name="Wang K."/>
            <person name="Li T."/>
            <person name="Gao L."/>
            <person name="Zhang X."/>
            <person name="Wang H."/>
            <person name="Yang Z."/>
            <person name="Liu X."/>
            <person name="Jiang W."/>
            <person name="Mao L."/>
            <person name="Kong X."/>
            <person name="Jiao Y."/>
            <person name="Jia J."/>
        </authorList>
    </citation>
    <scope>NUCLEOTIDE SEQUENCE [LARGE SCALE GENOMIC DNA]</scope>
    <source>
        <strain evidence="3">cv. AL8/78</strain>
    </source>
</reference>
<dbReference type="EnsemblPlants" id="AET4Gv20274400.31">
    <property type="protein sequence ID" value="AET4Gv20274400.31"/>
    <property type="gene ID" value="AET4Gv20274400"/>
</dbReference>
<evidence type="ECO:0000313" key="2">
    <source>
        <dbReference type="EnsemblPlants" id="AET4Gv20274400.31"/>
    </source>
</evidence>
<keyword evidence="3" id="KW-1185">Reference proteome</keyword>
<organism evidence="2 3">
    <name type="scientific">Aegilops tauschii subsp. strangulata</name>
    <name type="common">Goatgrass</name>
    <dbReference type="NCBI Taxonomy" id="200361"/>
    <lineage>
        <taxon>Eukaryota</taxon>
        <taxon>Viridiplantae</taxon>
        <taxon>Streptophyta</taxon>
        <taxon>Embryophyta</taxon>
        <taxon>Tracheophyta</taxon>
        <taxon>Spermatophyta</taxon>
        <taxon>Magnoliopsida</taxon>
        <taxon>Liliopsida</taxon>
        <taxon>Poales</taxon>
        <taxon>Poaceae</taxon>
        <taxon>BOP clade</taxon>
        <taxon>Pooideae</taxon>
        <taxon>Triticodae</taxon>
        <taxon>Triticeae</taxon>
        <taxon>Triticinae</taxon>
        <taxon>Aegilops</taxon>
    </lineage>
</organism>
<evidence type="ECO:0000256" key="1">
    <source>
        <dbReference type="SAM" id="MobiDB-lite"/>
    </source>
</evidence>
<accession>A0A453HRQ3</accession>
<dbReference type="Gramene" id="AET4Gv20274400.31">
    <property type="protein sequence ID" value="AET4Gv20274400.31"/>
    <property type="gene ID" value="AET4Gv20274400"/>
</dbReference>
<protein>
    <submittedName>
        <fullName evidence="2">Uncharacterized protein</fullName>
    </submittedName>
</protein>
<dbReference type="Proteomes" id="UP000015105">
    <property type="component" value="Chromosome 4D"/>
</dbReference>
<reference evidence="3" key="1">
    <citation type="journal article" date="2014" name="Science">
        <title>Ancient hybridizations among the ancestral genomes of bread wheat.</title>
        <authorList>
            <consortium name="International Wheat Genome Sequencing Consortium,"/>
            <person name="Marcussen T."/>
            <person name="Sandve S.R."/>
            <person name="Heier L."/>
            <person name="Spannagl M."/>
            <person name="Pfeifer M."/>
            <person name="Jakobsen K.S."/>
            <person name="Wulff B.B."/>
            <person name="Steuernagel B."/>
            <person name="Mayer K.F."/>
            <person name="Olsen O.A."/>
        </authorList>
    </citation>
    <scope>NUCLEOTIDE SEQUENCE [LARGE SCALE GENOMIC DNA]</scope>
    <source>
        <strain evidence="3">cv. AL8/78</strain>
    </source>
</reference>
<feature type="region of interest" description="Disordered" evidence="1">
    <location>
        <begin position="36"/>
        <end position="64"/>
    </location>
</feature>
<reference evidence="2" key="3">
    <citation type="journal article" date="2017" name="Nature">
        <title>Genome sequence of the progenitor of the wheat D genome Aegilops tauschii.</title>
        <authorList>
            <person name="Luo M.C."/>
            <person name="Gu Y.Q."/>
            <person name="Puiu D."/>
            <person name="Wang H."/>
            <person name="Twardziok S.O."/>
            <person name="Deal K.R."/>
            <person name="Huo N."/>
            <person name="Zhu T."/>
            <person name="Wang L."/>
            <person name="Wang Y."/>
            <person name="McGuire P.E."/>
            <person name="Liu S."/>
            <person name="Long H."/>
            <person name="Ramasamy R.K."/>
            <person name="Rodriguez J.C."/>
            <person name="Van S.L."/>
            <person name="Yuan L."/>
            <person name="Wang Z."/>
            <person name="Xia Z."/>
            <person name="Xiao L."/>
            <person name="Anderson O.D."/>
            <person name="Ouyang S."/>
            <person name="Liang Y."/>
            <person name="Zimin A.V."/>
            <person name="Pertea G."/>
            <person name="Qi P."/>
            <person name="Bennetzen J.L."/>
            <person name="Dai X."/>
            <person name="Dawson M.W."/>
            <person name="Muller H.G."/>
            <person name="Kugler K."/>
            <person name="Rivarola-Duarte L."/>
            <person name="Spannagl M."/>
            <person name="Mayer K.F.X."/>
            <person name="Lu F.H."/>
            <person name="Bevan M.W."/>
            <person name="Leroy P."/>
            <person name="Li P."/>
            <person name="You F.M."/>
            <person name="Sun Q."/>
            <person name="Liu Z."/>
            <person name="Lyons E."/>
            <person name="Wicker T."/>
            <person name="Salzberg S.L."/>
            <person name="Devos K.M."/>
            <person name="Dvorak J."/>
        </authorList>
    </citation>
    <scope>NUCLEOTIDE SEQUENCE [LARGE SCALE GENOMIC DNA]</scope>
    <source>
        <strain evidence="2">cv. AL8/78</strain>
    </source>
</reference>
<proteinExistence type="predicted"/>